<feature type="compositionally biased region" description="Basic and acidic residues" evidence="6">
    <location>
        <begin position="35"/>
        <end position="63"/>
    </location>
</feature>
<evidence type="ECO:0000256" key="5">
    <source>
        <dbReference type="ARBA" id="ARBA00023242"/>
    </source>
</evidence>
<evidence type="ECO:0000256" key="4">
    <source>
        <dbReference type="ARBA" id="ARBA00023187"/>
    </source>
</evidence>
<reference evidence="7 8" key="1">
    <citation type="submission" date="2023-04" db="EMBL/GenBank/DDBJ databases">
        <title>Genome of Basidiobolus ranarum AG-B5.</title>
        <authorList>
            <person name="Stajich J.E."/>
            <person name="Carter-House D."/>
            <person name="Gryganskyi A."/>
        </authorList>
    </citation>
    <scope>NUCLEOTIDE SEQUENCE [LARGE SCALE GENOMIC DNA]</scope>
    <source>
        <strain evidence="7 8">AG-B5</strain>
    </source>
</reference>
<evidence type="ECO:0000256" key="1">
    <source>
        <dbReference type="ARBA" id="ARBA00004123"/>
    </source>
</evidence>
<dbReference type="Pfam" id="PF19252">
    <property type="entry name" value="HIND"/>
    <property type="match status" value="1"/>
</dbReference>
<keyword evidence="4" id="KW-0508">mRNA splicing</keyword>
<dbReference type="InterPro" id="IPR005011">
    <property type="entry name" value="SNU66/SART1"/>
</dbReference>
<evidence type="ECO:0000256" key="3">
    <source>
        <dbReference type="ARBA" id="ARBA00022664"/>
    </source>
</evidence>
<evidence type="ECO:0000256" key="6">
    <source>
        <dbReference type="SAM" id="MobiDB-lite"/>
    </source>
</evidence>
<keyword evidence="3" id="KW-0507">mRNA processing</keyword>
<dbReference type="Proteomes" id="UP001479436">
    <property type="component" value="Unassembled WGS sequence"/>
</dbReference>
<feature type="region of interest" description="Disordered" evidence="6">
    <location>
        <begin position="475"/>
        <end position="532"/>
    </location>
</feature>
<keyword evidence="8" id="KW-1185">Reference proteome</keyword>
<dbReference type="PANTHER" id="PTHR14152:SF5">
    <property type="entry name" value="U4_U6.U5 TRI-SNRNP-ASSOCIATED PROTEIN 1"/>
    <property type="match status" value="1"/>
</dbReference>
<feature type="compositionally biased region" description="Basic and acidic residues" evidence="6">
    <location>
        <begin position="504"/>
        <end position="532"/>
    </location>
</feature>
<gene>
    <name evidence="7" type="ORF">K7432_000663</name>
</gene>
<evidence type="ECO:0000313" key="7">
    <source>
        <dbReference type="EMBL" id="KAK9768601.1"/>
    </source>
</evidence>
<comment type="subcellular location">
    <subcellularLocation>
        <location evidence="1">Nucleus</location>
    </subcellularLocation>
</comment>
<evidence type="ECO:0000313" key="8">
    <source>
        <dbReference type="Proteomes" id="UP001479436"/>
    </source>
</evidence>
<feature type="compositionally biased region" description="Polar residues" evidence="6">
    <location>
        <begin position="315"/>
        <end position="326"/>
    </location>
</feature>
<feature type="compositionally biased region" description="Basic and acidic residues" evidence="6">
    <location>
        <begin position="290"/>
        <end position="308"/>
    </location>
</feature>
<protein>
    <recommendedName>
        <fullName evidence="9">SART-1 protein</fullName>
    </recommendedName>
</protein>
<feature type="region of interest" description="Disordered" evidence="6">
    <location>
        <begin position="396"/>
        <end position="451"/>
    </location>
</feature>
<feature type="region of interest" description="Disordered" evidence="6">
    <location>
        <begin position="279"/>
        <end position="326"/>
    </location>
</feature>
<evidence type="ECO:0000256" key="2">
    <source>
        <dbReference type="ARBA" id="ARBA00006076"/>
    </source>
</evidence>
<name>A0ABR2X499_9FUNG</name>
<feature type="compositionally biased region" description="Basic residues" evidence="6">
    <location>
        <begin position="279"/>
        <end position="289"/>
    </location>
</feature>
<keyword evidence="5" id="KW-0539">Nucleus</keyword>
<sequence>MEEERGGGDNSLSFEETNKLRISLGLKPLDPGKGSAKDRQAEENYTKYQEEQAAKTATDEVKARIEKSKNKRKLNEKLAGKGLGEEDEVDDTLDWVKRSRNKQKELALKKMKELDSLDADFEQSAKIQYSGENLGGIKVAHNLGDFDDGEVILTLKDSNILEEEGDELTNIQLEEQEKLRQNIENKKKRPIYTGYDDEEFQGDIGGKRTILSHYDDEIDGPKKDFFVLNTKGEASLDRERERQEVSAKLKSQAVTLSFDKMNEIQDYYTAEEVAVTFKKPKKKKKKSTRRKADLDFLDDSNEKNKNENDMDLDSNAPTPSTTNRYTNLDDVSFVDDEDLQQALARARRLAVKKQKRSIEEVAKSILEANQDAVDDDSRNGLIIDDTSEFVKNLGSIPTLPLSSTEKQHKEASLSLQPQSRTPEDSMEIDVSKEEEPQQGEEKSVPIVEEEPLVSSGLAATIALLQQKGIYEGMTDEQKEREQNQRERQRWISEQKKQAVASTSGRRERSPSRSRDHHSRDRSRSRERRRDKDDDWERFKDYRPDIQLEYYDEFGNPANQKEAFRTISHKFHGKSSGKLKVEKRMKKLEEEKKSLAMSTTNSIVPSANALMTLQKKSGNAHLVIN</sequence>
<accession>A0ABR2X499</accession>
<dbReference type="PANTHER" id="PTHR14152">
    <property type="entry name" value="SQUAMOUS CELL CARCINOMA ANTIGEN RECOGNISED BY CYTOTOXIC T LYMPHOCYTES"/>
    <property type="match status" value="1"/>
</dbReference>
<feature type="region of interest" description="Disordered" evidence="6">
    <location>
        <begin position="22"/>
        <end position="63"/>
    </location>
</feature>
<dbReference type="InterPro" id="IPR045347">
    <property type="entry name" value="HIND"/>
</dbReference>
<feature type="compositionally biased region" description="Basic and acidic residues" evidence="6">
    <location>
        <begin position="475"/>
        <end position="496"/>
    </location>
</feature>
<dbReference type="Pfam" id="PF03343">
    <property type="entry name" value="SART-1"/>
    <property type="match status" value="1"/>
</dbReference>
<dbReference type="EMBL" id="JASJQH010000012">
    <property type="protein sequence ID" value="KAK9768601.1"/>
    <property type="molecule type" value="Genomic_DNA"/>
</dbReference>
<feature type="compositionally biased region" description="Basic and acidic residues" evidence="6">
    <location>
        <begin position="429"/>
        <end position="443"/>
    </location>
</feature>
<comment type="similarity">
    <text evidence="2">Belongs to the SNU66/SART1 family.</text>
</comment>
<evidence type="ECO:0008006" key="9">
    <source>
        <dbReference type="Google" id="ProtNLM"/>
    </source>
</evidence>
<comment type="caution">
    <text evidence="7">The sequence shown here is derived from an EMBL/GenBank/DDBJ whole genome shotgun (WGS) entry which is preliminary data.</text>
</comment>
<proteinExistence type="inferred from homology"/>
<organism evidence="7 8">
    <name type="scientific">Basidiobolus ranarum</name>
    <dbReference type="NCBI Taxonomy" id="34480"/>
    <lineage>
        <taxon>Eukaryota</taxon>
        <taxon>Fungi</taxon>
        <taxon>Fungi incertae sedis</taxon>
        <taxon>Zoopagomycota</taxon>
        <taxon>Entomophthoromycotina</taxon>
        <taxon>Basidiobolomycetes</taxon>
        <taxon>Basidiobolales</taxon>
        <taxon>Basidiobolaceae</taxon>
        <taxon>Basidiobolus</taxon>
    </lineage>
</organism>